<dbReference type="AlphaFoldDB" id="A0AA97AML4"/>
<protein>
    <submittedName>
        <fullName evidence="2">Uncharacterized protein</fullName>
    </submittedName>
</protein>
<evidence type="ECO:0000313" key="2">
    <source>
        <dbReference type="EMBL" id="WNZ25832.1"/>
    </source>
</evidence>
<gene>
    <name evidence="2" type="ORF">HJG54_25345</name>
</gene>
<keyword evidence="1" id="KW-0812">Transmembrane</keyword>
<keyword evidence="1" id="KW-1133">Transmembrane helix</keyword>
<accession>A0AA97AML4</accession>
<reference evidence="2" key="1">
    <citation type="submission" date="2020-05" db="EMBL/GenBank/DDBJ databases">
        <authorList>
            <person name="Zhu T."/>
            <person name="Keshari N."/>
            <person name="Lu X."/>
        </authorList>
    </citation>
    <scope>NUCLEOTIDE SEQUENCE</scope>
    <source>
        <strain evidence="2">NK1-12</strain>
    </source>
</reference>
<evidence type="ECO:0000256" key="1">
    <source>
        <dbReference type="SAM" id="Phobius"/>
    </source>
</evidence>
<feature type="transmembrane region" description="Helical" evidence="1">
    <location>
        <begin position="53"/>
        <end position="73"/>
    </location>
</feature>
<proteinExistence type="predicted"/>
<keyword evidence="1" id="KW-0472">Membrane</keyword>
<name>A0AA97AML4_9CYAN</name>
<sequence>MQTVYWLWIHPVNQFWLEGETLSKAGSRFFSFGINREQRLEEPWINLRNQWEYAHVVRAGFALISLIAMMISLSMHQ</sequence>
<organism evidence="2">
    <name type="scientific">Leptolyngbya sp. NK1-12</name>
    <dbReference type="NCBI Taxonomy" id="2547451"/>
    <lineage>
        <taxon>Bacteria</taxon>
        <taxon>Bacillati</taxon>
        <taxon>Cyanobacteriota</taxon>
        <taxon>Cyanophyceae</taxon>
        <taxon>Leptolyngbyales</taxon>
        <taxon>Leptolyngbyaceae</taxon>
        <taxon>Leptolyngbya group</taxon>
        <taxon>Leptolyngbya</taxon>
    </lineage>
</organism>
<dbReference type="RefSeq" id="WP_316432007.1">
    <property type="nucleotide sequence ID" value="NZ_CP053586.1"/>
</dbReference>
<dbReference type="EMBL" id="CP053586">
    <property type="protein sequence ID" value="WNZ25832.1"/>
    <property type="molecule type" value="Genomic_DNA"/>
</dbReference>